<feature type="domain" description="UspA" evidence="2">
    <location>
        <begin position="171"/>
        <end position="245"/>
    </location>
</feature>
<dbReference type="InterPro" id="IPR014729">
    <property type="entry name" value="Rossmann-like_a/b/a_fold"/>
</dbReference>
<evidence type="ECO:0000256" key="1">
    <source>
        <dbReference type="ARBA" id="ARBA00008791"/>
    </source>
</evidence>
<comment type="caution">
    <text evidence="3">The sequence shown here is derived from an EMBL/GenBank/DDBJ whole genome shotgun (WGS) entry which is preliminary data.</text>
</comment>
<evidence type="ECO:0000313" key="4">
    <source>
        <dbReference type="Proteomes" id="UP000319769"/>
    </source>
</evidence>
<comment type="similarity">
    <text evidence="1">Belongs to the universal stress protein A family.</text>
</comment>
<evidence type="ECO:0000259" key="2">
    <source>
        <dbReference type="Pfam" id="PF00582"/>
    </source>
</evidence>
<organism evidence="3 4">
    <name type="scientific">Amycolatopsis acidicola</name>
    <dbReference type="NCBI Taxonomy" id="2596893"/>
    <lineage>
        <taxon>Bacteria</taxon>
        <taxon>Bacillati</taxon>
        <taxon>Actinomycetota</taxon>
        <taxon>Actinomycetes</taxon>
        <taxon>Pseudonocardiales</taxon>
        <taxon>Pseudonocardiaceae</taxon>
        <taxon>Amycolatopsis</taxon>
    </lineage>
</organism>
<dbReference type="InterPro" id="IPR006015">
    <property type="entry name" value="Universal_stress_UspA"/>
</dbReference>
<sequence length="251" mass="26104">MSVRSAGDPIVVGVDGSGIALDAVRWAAREAQRRGLPLRIVHACSVLALGRDWLREAAELAGDAGEKECALRIGNARQNLVAESARAAMLVVGWRGLGPGPHVALGSVAQYVAANSRCPVVVVRGRLGGRGQVLTGVHGAADAALAFAFDEADLHGTGVLALRASEGARPAARELTAELRDWRQKYPSVPVTPLLENGNPVARLVEHSGRARLLVLGGRALRAGTLGATSRALIRQASCPVVLVRGTGLPQ</sequence>
<dbReference type="EMBL" id="VMNW02000091">
    <property type="protein sequence ID" value="KAA9152165.1"/>
    <property type="molecule type" value="Genomic_DNA"/>
</dbReference>
<dbReference type="RefSeq" id="WP_144760747.1">
    <property type="nucleotide sequence ID" value="NZ_VMNW02000091.1"/>
</dbReference>
<keyword evidence="4" id="KW-1185">Reference proteome</keyword>
<feature type="domain" description="UspA" evidence="2">
    <location>
        <begin position="55"/>
        <end position="124"/>
    </location>
</feature>
<accession>A0A5N0USU8</accession>
<proteinExistence type="inferred from homology"/>
<dbReference type="Pfam" id="PF00582">
    <property type="entry name" value="Usp"/>
    <property type="match status" value="3"/>
</dbReference>
<feature type="domain" description="UspA" evidence="2">
    <location>
        <begin position="9"/>
        <end position="48"/>
    </location>
</feature>
<dbReference type="AlphaFoldDB" id="A0A5N0USU8"/>
<name>A0A5N0USU8_9PSEU</name>
<gene>
    <name evidence="3" type="ORF">FPZ12_037390</name>
</gene>
<dbReference type="PANTHER" id="PTHR31964">
    <property type="entry name" value="ADENINE NUCLEOTIDE ALPHA HYDROLASES-LIKE SUPERFAMILY PROTEIN"/>
    <property type="match status" value="1"/>
</dbReference>
<dbReference type="PANTHER" id="PTHR31964:SF113">
    <property type="entry name" value="USPA DOMAIN-CONTAINING PROTEIN"/>
    <property type="match status" value="1"/>
</dbReference>
<dbReference type="Proteomes" id="UP000319769">
    <property type="component" value="Unassembled WGS sequence"/>
</dbReference>
<reference evidence="3" key="1">
    <citation type="submission" date="2019-09" db="EMBL/GenBank/DDBJ databases">
        <authorList>
            <person name="Teo W.F.A."/>
            <person name="Duangmal K."/>
        </authorList>
    </citation>
    <scope>NUCLEOTIDE SEQUENCE [LARGE SCALE GENOMIC DNA]</scope>
    <source>
        <strain evidence="3">K81G1</strain>
    </source>
</reference>
<protein>
    <submittedName>
        <fullName evidence="3">Universal stress protein</fullName>
    </submittedName>
</protein>
<evidence type="ECO:0000313" key="3">
    <source>
        <dbReference type="EMBL" id="KAA9152165.1"/>
    </source>
</evidence>
<dbReference type="SUPFAM" id="SSF52402">
    <property type="entry name" value="Adenine nucleotide alpha hydrolases-like"/>
    <property type="match status" value="2"/>
</dbReference>
<dbReference type="Gene3D" id="3.40.50.620">
    <property type="entry name" value="HUPs"/>
    <property type="match status" value="2"/>
</dbReference>
<dbReference type="InterPro" id="IPR006016">
    <property type="entry name" value="UspA"/>
</dbReference>
<dbReference type="PRINTS" id="PR01438">
    <property type="entry name" value="UNVRSLSTRESS"/>
</dbReference>
<dbReference type="OrthoDB" id="3404132at2"/>